<protein>
    <submittedName>
        <fullName evidence="1">Uncharacterized protein</fullName>
    </submittedName>
</protein>
<proteinExistence type="predicted"/>
<comment type="caution">
    <text evidence="1">The sequence shown here is derived from an EMBL/GenBank/DDBJ whole genome shotgun (WGS) entry which is preliminary data.</text>
</comment>
<sequence>MIDRNRWRAGNTGRWRNARDDIAHYRGCCQNDIGFRVTHYRVNTFIAGAAERSRKWNRNKTGL</sequence>
<gene>
    <name evidence="1" type="ORF">ERS007739_00678</name>
</gene>
<name>A0A916P703_MYCTX</name>
<accession>A0A916P703</accession>
<evidence type="ECO:0000313" key="2">
    <source>
        <dbReference type="Proteomes" id="UP000039021"/>
    </source>
</evidence>
<dbReference type="Proteomes" id="UP000039021">
    <property type="component" value="Unassembled WGS sequence"/>
</dbReference>
<dbReference type="AlphaFoldDB" id="A0A916P703"/>
<evidence type="ECO:0000313" key="1">
    <source>
        <dbReference type="EMBL" id="COX10091.1"/>
    </source>
</evidence>
<organism evidence="1 2">
    <name type="scientific">Mycobacterium tuberculosis</name>
    <dbReference type="NCBI Taxonomy" id="1773"/>
    <lineage>
        <taxon>Bacteria</taxon>
        <taxon>Bacillati</taxon>
        <taxon>Actinomycetota</taxon>
        <taxon>Actinomycetes</taxon>
        <taxon>Mycobacteriales</taxon>
        <taxon>Mycobacteriaceae</taxon>
        <taxon>Mycobacterium</taxon>
        <taxon>Mycobacterium tuberculosis complex</taxon>
    </lineage>
</organism>
<reference evidence="2" key="1">
    <citation type="submission" date="2015-03" db="EMBL/GenBank/DDBJ databases">
        <authorList>
            <consortium name="Pathogen Informatics"/>
        </authorList>
    </citation>
    <scope>NUCLEOTIDE SEQUENCE [LARGE SCALE GENOMIC DNA]</scope>
    <source>
        <strain evidence="2">N09902308</strain>
    </source>
</reference>
<dbReference type="EMBL" id="CSBK01000211">
    <property type="protein sequence ID" value="COX10091.1"/>
    <property type="molecule type" value="Genomic_DNA"/>
</dbReference>